<dbReference type="Proteomes" id="UP001327560">
    <property type="component" value="Chromosome 2"/>
</dbReference>
<proteinExistence type="predicted"/>
<keyword evidence="2" id="KW-1185">Reference proteome</keyword>
<evidence type="ECO:0000313" key="1">
    <source>
        <dbReference type="EMBL" id="WOK97792.1"/>
    </source>
</evidence>
<sequence>MDCKYNNIMLDNPIDCLDLMDTKFGSVFTRCHHLPMAGGHTSLAEQSHGFASSSFRSMNTTGLSIDGNHTALMEACQRLALPFEGHEEANAVDVKPMANERLLSMEWPDQCCADVGREGAIGYSNGGLGSWAGMMNGPGSARPSELEFS</sequence>
<dbReference type="AlphaFoldDB" id="A0AAQ3Q6G0"/>
<name>A0AAQ3Q6G0_9LILI</name>
<reference evidence="1 2" key="1">
    <citation type="submission" date="2023-10" db="EMBL/GenBank/DDBJ databases">
        <title>Chromosome-scale genome assembly provides insights into flower coloration mechanisms of Canna indica.</title>
        <authorList>
            <person name="Li C."/>
        </authorList>
    </citation>
    <scope>NUCLEOTIDE SEQUENCE [LARGE SCALE GENOMIC DNA]</scope>
    <source>
        <tissue evidence="1">Flower</tissue>
    </source>
</reference>
<dbReference type="EMBL" id="CP136891">
    <property type="protein sequence ID" value="WOK97792.1"/>
    <property type="molecule type" value="Genomic_DNA"/>
</dbReference>
<accession>A0AAQ3Q6G0</accession>
<gene>
    <name evidence="1" type="ORF">Cni_G06500</name>
</gene>
<evidence type="ECO:0000313" key="2">
    <source>
        <dbReference type="Proteomes" id="UP001327560"/>
    </source>
</evidence>
<protein>
    <submittedName>
        <fullName evidence="1">Uncharacterized protein</fullName>
    </submittedName>
</protein>
<organism evidence="1 2">
    <name type="scientific">Canna indica</name>
    <name type="common">Indian-shot</name>
    <dbReference type="NCBI Taxonomy" id="4628"/>
    <lineage>
        <taxon>Eukaryota</taxon>
        <taxon>Viridiplantae</taxon>
        <taxon>Streptophyta</taxon>
        <taxon>Embryophyta</taxon>
        <taxon>Tracheophyta</taxon>
        <taxon>Spermatophyta</taxon>
        <taxon>Magnoliopsida</taxon>
        <taxon>Liliopsida</taxon>
        <taxon>Zingiberales</taxon>
        <taxon>Cannaceae</taxon>
        <taxon>Canna</taxon>
    </lineage>
</organism>